<comment type="caution">
    <text evidence="1">The sequence shown here is derived from an EMBL/GenBank/DDBJ whole genome shotgun (WGS) entry which is preliminary data.</text>
</comment>
<protein>
    <submittedName>
        <fullName evidence="1">Ferritin</fullName>
    </submittedName>
</protein>
<dbReference type="InterPro" id="IPR009078">
    <property type="entry name" value="Ferritin-like_SF"/>
</dbReference>
<evidence type="ECO:0000313" key="2">
    <source>
        <dbReference type="Proteomes" id="UP000194153"/>
    </source>
</evidence>
<dbReference type="EMBL" id="BDQG01000001">
    <property type="protein sequence ID" value="GAW67006.1"/>
    <property type="molecule type" value="Genomic_DNA"/>
</dbReference>
<accession>A0ABQ0MLD3</accession>
<organism evidence="1 2">
    <name type="scientific">Geoanaerobacter pelophilus</name>
    <dbReference type="NCBI Taxonomy" id="60036"/>
    <lineage>
        <taxon>Bacteria</taxon>
        <taxon>Pseudomonadati</taxon>
        <taxon>Thermodesulfobacteriota</taxon>
        <taxon>Desulfuromonadia</taxon>
        <taxon>Geobacterales</taxon>
        <taxon>Geobacteraceae</taxon>
        <taxon>Geoanaerobacter</taxon>
    </lineage>
</organism>
<evidence type="ECO:0000313" key="1">
    <source>
        <dbReference type="EMBL" id="GAW67006.1"/>
    </source>
</evidence>
<gene>
    <name evidence="1" type="ORF">GPEL0_01f2611</name>
</gene>
<proteinExistence type="predicted"/>
<dbReference type="SUPFAM" id="SSF47240">
    <property type="entry name" value="Ferritin-like"/>
    <property type="match status" value="1"/>
</dbReference>
<reference evidence="2" key="2">
    <citation type="submission" date="2017-05" db="EMBL/GenBank/DDBJ databases">
        <title>Draft genome sequence of Geobacter pelophilus, a iron(III)-reducing bacteria.</title>
        <authorList>
            <person name="Aoyagi T."/>
            <person name="Koike H."/>
            <person name="Morita T."/>
            <person name="Sato Y."/>
            <person name="Habe H."/>
            <person name="Hori T."/>
        </authorList>
    </citation>
    <scope>NUCLEOTIDE SEQUENCE [LARGE SCALE GENOMIC DNA]</scope>
    <source>
        <strain evidence="2">Drf2</strain>
    </source>
</reference>
<reference evidence="1 2" key="1">
    <citation type="submission" date="2017-04" db="EMBL/GenBank/DDBJ databases">
        <authorList>
            <consortium name="Geobacter pelophilus Genome Sequencing"/>
            <person name="Aoyagi T."/>
            <person name="Koike H."/>
            <person name="Hori T."/>
        </authorList>
    </citation>
    <scope>NUCLEOTIDE SEQUENCE [LARGE SCALE GENOMIC DNA]</scope>
    <source>
        <strain evidence="1 2">Drf2</strain>
    </source>
</reference>
<name>A0ABQ0MLD3_9BACT</name>
<keyword evidence="2" id="KW-1185">Reference proteome</keyword>
<sequence length="213" mass="24752">MLKSCNQNRRMQLALRGTTLKEGKMRDFIAEAVRFAVIIEKKSYDIYRQAALEVVDLAGKRIFEKLARDESKHIDALLWQHPGTWCSDLRQKSETQPGVEWDLTGPTGNRVFEQLRLALLNKRWSIGFYTMLLRAFKEPRICRVFEMTLSVARKEFKLITEEYLQADVSYGHSRGNRPPRRVHVREGILPSPPNKHSQLYFSMLDSGRVSRLG</sequence>
<dbReference type="Gene3D" id="1.20.5.420">
    <property type="entry name" value="Immunoglobulin FC, subunit C"/>
    <property type="match status" value="1"/>
</dbReference>
<dbReference type="Proteomes" id="UP000194153">
    <property type="component" value="Unassembled WGS sequence"/>
</dbReference>